<evidence type="ECO:0000313" key="3">
    <source>
        <dbReference type="Proteomes" id="UP000637074"/>
    </source>
</evidence>
<name>A0ABQ3NCJ8_9BACI</name>
<accession>A0ABQ3NCJ8</accession>
<evidence type="ECO:0000256" key="1">
    <source>
        <dbReference type="SAM" id="Phobius"/>
    </source>
</evidence>
<evidence type="ECO:0000313" key="2">
    <source>
        <dbReference type="EMBL" id="GHI01632.1"/>
    </source>
</evidence>
<dbReference type="RefSeq" id="WP_191277276.1">
    <property type="nucleotide sequence ID" value="NZ_BNDS01000052.1"/>
</dbReference>
<organism evidence="2 3">
    <name type="scientific">Neobacillus kokaensis</name>
    <dbReference type="NCBI Taxonomy" id="2759023"/>
    <lineage>
        <taxon>Bacteria</taxon>
        <taxon>Bacillati</taxon>
        <taxon>Bacillota</taxon>
        <taxon>Bacilli</taxon>
        <taxon>Bacillales</taxon>
        <taxon>Bacillaceae</taxon>
        <taxon>Neobacillus</taxon>
    </lineage>
</organism>
<keyword evidence="1" id="KW-1133">Transmembrane helix</keyword>
<sequence>MFGNMLWTIYLGILGTVAIGYLLKGKYKTFLAKIDFVVSIITWVGLFGYVTNTQILTPLVWKFVFFGGILWDVIFGMFFNHHYDDETIEEIPSNARYIIIGVSLVVLVGPLYYGLYNYAF</sequence>
<feature type="transmembrane region" description="Helical" evidence="1">
    <location>
        <begin position="30"/>
        <end position="51"/>
    </location>
</feature>
<protein>
    <submittedName>
        <fullName evidence="2">Uncharacterized protein</fullName>
    </submittedName>
</protein>
<feature type="transmembrane region" description="Helical" evidence="1">
    <location>
        <begin position="6"/>
        <end position="23"/>
    </location>
</feature>
<feature type="transmembrane region" description="Helical" evidence="1">
    <location>
        <begin position="63"/>
        <end position="83"/>
    </location>
</feature>
<keyword evidence="1" id="KW-0472">Membrane</keyword>
<dbReference type="Proteomes" id="UP000637074">
    <property type="component" value="Unassembled WGS sequence"/>
</dbReference>
<comment type="caution">
    <text evidence="2">The sequence shown here is derived from an EMBL/GenBank/DDBJ whole genome shotgun (WGS) entry which is preliminary data.</text>
</comment>
<dbReference type="EMBL" id="BNDS01000052">
    <property type="protein sequence ID" value="GHI01632.1"/>
    <property type="molecule type" value="Genomic_DNA"/>
</dbReference>
<keyword evidence="3" id="KW-1185">Reference proteome</keyword>
<keyword evidence="1" id="KW-0812">Transmembrane</keyword>
<reference evidence="2 3" key="1">
    <citation type="journal article" date="2022" name="Int. J. Syst. Evol. Microbiol.">
        <title>Neobacillus kokaensis sp. nov., isolated from soil.</title>
        <authorList>
            <person name="Yuki K."/>
            <person name="Matsubara H."/>
            <person name="Yamaguchi S."/>
        </authorList>
    </citation>
    <scope>NUCLEOTIDE SEQUENCE [LARGE SCALE GENOMIC DNA]</scope>
    <source>
        <strain evidence="2 3">LOB 377</strain>
    </source>
</reference>
<gene>
    <name evidence="2" type="ORF">AM1BK_51740</name>
</gene>
<feature type="transmembrane region" description="Helical" evidence="1">
    <location>
        <begin position="95"/>
        <end position="115"/>
    </location>
</feature>
<proteinExistence type="predicted"/>